<dbReference type="AlphaFoldDB" id="D3V9H4"/>
<gene>
    <name evidence="1" type="ordered locus">XNC1_3484</name>
</gene>
<name>D3V9H4_XENNA</name>
<accession>D3V9H4</accession>
<organism evidence="1 2">
    <name type="scientific">Xenorhabdus nematophila (strain ATCC 19061 / DSM 3370 / CCUG 14189 / LMG 1036 / NCIMB 9965 / AN6)</name>
    <dbReference type="NCBI Taxonomy" id="406817"/>
    <lineage>
        <taxon>Bacteria</taxon>
        <taxon>Pseudomonadati</taxon>
        <taxon>Pseudomonadota</taxon>
        <taxon>Gammaproteobacteria</taxon>
        <taxon>Enterobacterales</taxon>
        <taxon>Morganellaceae</taxon>
        <taxon>Xenorhabdus</taxon>
    </lineage>
</organism>
<dbReference type="EMBL" id="FN667742">
    <property type="protein sequence ID" value="CBJ91524.1"/>
    <property type="molecule type" value="Genomic_DNA"/>
</dbReference>
<sequence>MISPRLGHKRRWPFEQICTLLVQLVKRSPGDFGYQRSR</sequence>
<dbReference type="Proteomes" id="UP000008075">
    <property type="component" value="Chromosome"/>
</dbReference>
<dbReference type="KEGG" id="xne:XNC1_3484"/>
<protein>
    <submittedName>
        <fullName evidence="1">Uncharacterized protein</fullName>
    </submittedName>
</protein>
<evidence type="ECO:0000313" key="2">
    <source>
        <dbReference type="Proteomes" id="UP000008075"/>
    </source>
</evidence>
<reference evidence="1 2" key="1">
    <citation type="journal article" date="2011" name="PLoS ONE">
        <title>The entomopathogenic bacterial endosymbionts xenorhabdus and photorhabdus: convergent lifestyles from divergent genomes.</title>
        <authorList>
            <person name="Chaston J.M."/>
            <person name="Suen G."/>
            <person name="Tucker S.L."/>
            <person name="Andersen A.W."/>
            <person name="Bhasin A."/>
            <person name="Bode E."/>
            <person name="Bode H.B."/>
            <person name="Brachmann A.O."/>
            <person name="Cowles C.E."/>
            <person name="Cowles K.N."/>
            <person name="Darby C."/>
            <person name="de Leon L."/>
            <person name="Drace K."/>
            <person name="Du Z."/>
            <person name="Givaudan A."/>
            <person name="Herbert Tran E.E."/>
            <person name="Jewell K.A."/>
            <person name="Knack J.J."/>
            <person name="Krasomil-Osterfeld K.C."/>
            <person name="Kukor R."/>
            <person name="Lanois A."/>
            <person name="Latreille P."/>
            <person name="Leimgruber N.K."/>
            <person name="Lipke C.M."/>
            <person name="Liu R."/>
            <person name="Lu X."/>
            <person name="Martens E.C."/>
            <person name="Marri P.R."/>
            <person name="Medigue C."/>
            <person name="Menard M.L."/>
            <person name="Miller N.M."/>
            <person name="Morales-Soto N."/>
            <person name="Norton S."/>
            <person name="Ogier J.C."/>
            <person name="Orchard S.S."/>
            <person name="Park D."/>
            <person name="Park Y."/>
            <person name="Qurollo B.A."/>
            <person name="Sugar D.R."/>
            <person name="Richards G.R."/>
            <person name="Rouy Z."/>
            <person name="Slominski B."/>
            <person name="Slominski K."/>
            <person name="Snyder H."/>
            <person name="Tjaden B.C."/>
            <person name="van der Hoeven R."/>
            <person name="Welch R.D."/>
            <person name="Wheeler C."/>
            <person name="Xiang B."/>
            <person name="Barbazuk B."/>
            <person name="Gaudriault S."/>
            <person name="Goodner B."/>
            <person name="Slater S.C."/>
            <person name="Forst S."/>
            <person name="Goldman B.S."/>
            <person name="Goodrich-Blair H."/>
        </authorList>
    </citation>
    <scope>NUCLEOTIDE SEQUENCE [LARGE SCALE GENOMIC DNA]</scope>
    <source>
        <strain evidence="2">ATCC 19061 / DSM 3370 / CCUG 14189 / LMG 1036 / NCIMB 9965 / AN6</strain>
    </source>
</reference>
<dbReference type="STRING" id="406817.XNC1_3484"/>
<proteinExistence type="predicted"/>
<evidence type="ECO:0000313" key="1">
    <source>
        <dbReference type="EMBL" id="CBJ91524.1"/>
    </source>
</evidence>
<keyword evidence="2" id="KW-1185">Reference proteome</keyword>
<dbReference type="HOGENOM" id="CLU_3335060_0_0_6"/>